<feature type="transmembrane region" description="Helical" evidence="2">
    <location>
        <begin position="641"/>
        <end position="664"/>
    </location>
</feature>
<feature type="transmembrane region" description="Helical" evidence="2">
    <location>
        <begin position="214"/>
        <end position="231"/>
    </location>
</feature>
<feature type="domain" description="DUF6536" evidence="3">
    <location>
        <begin position="105"/>
        <end position="254"/>
    </location>
</feature>
<dbReference type="PANTHER" id="PTHR35395:SF1">
    <property type="entry name" value="DUF6536 DOMAIN-CONTAINING PROTEIN"/>
    <property type="match status" value="1"/>
</dbReference>
<feature type="compositionally biased region" description="Polar residues" evidence="1">
    <location>
        <begin position="34"/>
        <end position="46"/>
    </location>
</feature>
<feature type="transmembrane region" description="Helical" evidence="2">
    <location>
        <begin position="413"/>
        <end position="437"/>
    </location>
</feature>
<evidence type="ECO:0000313" key="4">
    <source>
        <dbReference type="EMBL" id="KAI1855955.1"/>
    </source>
</evidence>
<sequence>MSSKSIATFAAVEDNGAGHGDGASEIRGSPLATGRNQVEQSAATQSQEDEAEADEGTSLLAESGAHISHGRFASKDMLKQYIPELDPEHPRAVTLRVKMAKRSTMLNLQLSIALLVVVINIVLIIALIHNYPLDFRGVGTFSYGNCSTLSTINSAIHVALNIVSSLFLGAGNYCMQILVAPSRAEIDKAHAEGRYLEIGVPSIKNLRYIQRRRVLIWILIGFFPTLLHFFWNSAIFTSLPVAAIPRAVVTNDFLRVDDPWNVTDPLGHREWWKFAPGYGEASHNKSLIYSLQQQAPTMSYLGARECAEHYVNPLTASSGVIVVARNMTYQQYNRSSLLDGWVSAWEPWSDSTGWICSAYQDADILKWRFCTKAWVEQFPEPWVLLWPGQWEVEVDYCLAGEDGDNEQRCGLHYSAHILGIVCACTFAEACLVFTVWFRHRYNRGAESDVGEQRTMVTIGDAIHSYLKRPCRSKEDTGHDEAISAKLRPGYVIACKGSWNIEARVSWLRAVSNSIWIISYAFFAIGIAIPSAAVASSLMHLSRVGVDISPSAIWQQGFKPHPAAVSRDLRSFGAAGTGTTSTLLGHVLVSNSPQMLMSFLYLFYNNILTRQVVADEWLRFLRKDGKKPLRVSSPVGMQRSSYFLSLPFKYSIPLLGLSTVLHWLISQSLFLVQSSAFGPGVQGERLPVYDMSARGYSPLGCLMALALAFLMILLLPLNGVLRNYENIPLGFQRIGHNSSAIKALCQQPEEDRDAHLFPISIGIVENDQDMVLRCEGRLTFSTDIKLNQSIQPGKLYLLPIIVTRSAGRWRRVKIAFDVVFRPRRFVTSSLIQLSQLRREKGNLDSI</sequence>
<proteinExistence type="predicted"/>
<keyword evidence="2" id="KW-1133">Transmembrane helix</keyword>
<organism evidence="4 5">
    <name type="scientific">Neoarthrinium moseri</name>
    <dbReference type="NCBI Taxonomy" id="1658444"/>
    <lineage>
        <taxon>Eukaryota</taxon>
        <taxon>Fungi</taxon>
        <taxon>Dikarya</taxon>
        <taxon>Ascomycota</taxon>
        <taxon>Pezizomycotina</taxon>
        <taxon>Sordariomycetes</taxon>
        <taxon>Xylariomycetidae</taxon>
        <taxon>Amphisphaeriales</taxon>
        <taxon>Apiosporaceae</taxon>
        <taxon>Neoarthrinium</taxon>
    </lineage>
</organism>
<feature type="transmembrane region" description="Helical" evidence="2">
    <location>
        <begin position="148"/>
        <end position="168"/>
    </location>
</feature>
<reference evidence="4" key="1">
    <citation type="submission" date="2021-03" db="EMBL/GenBank/DDBJ databases">
        <title>Revisited historic fungal species revealed as producer of novel bioactive compounds through whole genome sequencing and comparative genomics.</title>
        <authorList>
            <person name="Vignolle G.A."/>
            <person name="Hochenegger N."/>
            <person name="Mach R.L."/>
            <person name="Mach-Aigner A.R."/>
            <person name="Javad Rahimi M."/>
            <person name="Salim K.A."/>
            <person name="Chan C.M."/>
            <person name="Lim L.B.L."/>
            <person name="Cai F."/>
            <person name="Druzhinina I.S."/>
            <person name="U'Ren J.M."/>
            <person name="Derntl C."/>
        </authorList>
    </citation>
    <scope>NUCLEOTIDE SEQUENCE</scope>
    <source>
        <strain evidence="4">TUCIM 5799</strain>
    </source>
</reference>
<evidence type="ECO:0000313" key="5">
    <source>
        <dbReference type="Proteomes" id="UP000829685"/>
    </source>
</evidence>
<keyword evidence="2" id="KW-0472">Membrane</keyword>
<dbReference type="PANTHER" id="PTHR35395">
    <property type="entry name" value="DUF6536 DOMAIN-CONTAINING PROTEIN"/>
    <property type="match status" value="1"/>
</dbReference>
<evidence type="ECO:0000256" key="1">
    <source>
        <dbReference type="SAM" id="MobiDB-lite"/>
    </source>
</evidence>
<dbReference type="AlphaFoldDB" id="A0A9P9WB51"/>
<dbReference type="Proteomes" id="UP000829685">
    <property type="component" value="Unassembled WGS sequence"/>
</dbReference>
<dbReference type="Pfam" id="PF20163">
    <property type="entry name" value="DUF6536"/>
    <property type="match status" value="1"/>
</dbReference>
<protein>
    <recommendedName>
        <fullName evidence="3">DUF6536 domain-containing protein</fullName>
    </recommendedName>
</protein>
<accession>A0A9P9WB51</accession>
<comment type="caution">
    <text evidence="4">The sequence shown here is derived from an EMBL/GenBank/DDBJ whole genome shotgun (WGS) entry which is preliminary data.</text>
</comment>
<evidence type="ECO:0000259" key="3">
    <source>
        <dbReference type="Pfam" id="PF20163"/>
    </source>
</evidence>
<dbReference type="EMBL" id="JAFIMR010000048">
    <property type="protein sequence ID" value="KAI1855955.1"/>
    <property type="molecule type" value="Genomic_DNA"/>
</dbReference>
<name>A0A9P9WB51_9PEZI</name>
<feature type="transmembrane region" description="Helical" evidence="2">
    <location>
        <begin position="513"/>
        <end position="534"/>
    </location>
</feature>
<feature type="transmembrane region" description="Helical" evidence="2">
    <location>
        <begin position="695"/>
        <end position="716"/>
    </location>
</feature>
<keyword evidence="2" id="KW-0812">Transmembrane</keyword>
<keyword evidence="5" id="KW-1185">Reference proteome</keyword>
<feature type="transmembrane region" description="Helical" evidence="2">
    <location>
        <begin position="106"/>
        <end position="128"/>
    </location>
</feature>
<evidence type="ECO:0000256" key="2">
    <source>
        <dbReference type="SAM" id="Phobius"/>
    </source>
</evidence>
<dbReference type="InterPro" id="IPR046623">
    <property type="entry name" value="DUF6536"/>
</dbReference>
<feature type="region of interest" description="Disordered" evidence="1">
    <location>
        <begin position="1"/>
        <end position="56"/>
    </location>
</feature>
<gene>
    <name evidence="4" type="ORF">JX265_012038</name>
</gene>